<keyword evidence="2" id="KW-0808">Transferase</keyword>
<dbReference type="InterPro" id="IPR029063">
    <property type="entry name" value="SAM-dependent_MTases_sf"/>
</dbReference>
<name>A0A6N9YLH3_9ACTN</name>
<evidence type="ECO:0000313" key="3">
    <source>
        <dbReference type="Proteomes" id="UP000469185"/>
    </source>
</evidence>
<dbReference type="Proteomes" id="UP000469185">
    <property type="component" value="Unassembled WGS sequence"/>
</dbReference>
<proteinExistence type="predicted"/>
<dbReference type="SUPFAM" id="SSF53335">
    <property type="entry name" value="S-adenosyl-L-methionine-dependent methyltransferases"/>
    <property type="match status" value="1"/>
</dbReference>
<dbReference type="NCBIfam" id="TIGR01444">
    <property type="entry name" value="fkbM_fam"/>
    <property type="match status" value="1"/>
</dbReference>
<dbReference type="InterPro" id="IPR006342">
    <property type="entry name" value="FkbM_mtfrase"/>
</dbReference>
<keyword evidence="2" id="KW-0489">Methyltransferase</keyword>
<accession>A0A6N9YLH3</accession>
<dbReference type="AlphaFoldDB" id="A0A6N9YLH3"/>
<evidence type="ECO:0000259" key="1">
    <source>
        <dbReference type="Pfam" id="PF05050"/>
    </source>
</evidence>
<dbReference type="PANTHER" id="PTHR34203">
    <property type="entry name" value="METHYLTRANSFERASE, FKBM FAMILY PROTEIN"/>
    <property type="match status" value="1"/>
</dbReference>
<dbReference type="RefSeq" id="WP_163818489.1">
    <property type="nucleotide sequence ID" value="NZ_JAAGOB010000005.1"/>
</dbReference>
<feature type="domain" description="Methyltransferase FkbM" evidence="1">
    <location>
        <begin position="118"/>
        <end position="280"/>
    </location>
</feature>
<sequence length="321" mass="34672">MTDSAGDYHQSARGRRHSWYGTKASVKRVLSWRVPHLVVRGSAAIVGDRIRRERLPAPAHVKAVRARMAGVTFVMTRPDRCIIAKELYWGHGVRPRAEDQLALDVFAALARTSKVILDVGAYTGIFAILGAKVSEDAEVHAFEVVPEVAKAALDNVVANDLLPRITLHVQGVGKDGDVARISIGDGGSALPDFYSTQMHFDRGVDVPVSSLDTVAGSFSGLARGVPTVMKIDVEGTEDAVLLNGQDFLATNRPDILCEILPGIANVEGVKTALAPHGYRYYRVETGALTAHDELVAEEPFRDWLFTTKTPAELASAGIPSR</sequence>
<evidence type="ECO:0000313" key="2">
    <source>
        <dbReference type="EMBL" id="NED95698.1"/>
    </source>
</evidence>
<dbReference type="EMBL" id="JAAGOB010000005">
    <property type="protein sequence ID" value="NED95698.1"/>
    <property type="molecule type" value="Genomic_DNA"/>
</dbReference>
<dbReference type="PANTHER" id="PTHR34203:SF15">
    <property type="entry name" value="SLL1173 PROTEIN"/>
    <property type="match status" value="1"/>
</dbReference>
<dbReference type="Gene3D" id="3.40.50.150">
    <property type="entry name" value="Vaccinia Virus protein VP39"/>
    <property type="match status" value="1"/>
</dbReference>
<dbReference type="Pfam" id="PF05050">
    <property type="entry name" value="Methyltransf_21"/>
    <property type="match status" value="1"/>
</dbReference>
<protein>
    <submittedName>
        <fullName evidence="2">FkbM family methyltransferase</fullName>
    </submittedName>
</protein>
<dbReference type="InterPro" id="IPR052514">
    <property type="entry name" value="SAM-dependent_MTase"/>
</dbReference>
<reference evidence="2 3" key="1">
    <citation type="submission" date="2020-02" db="EMBL/GenBank/DDBJ databases">
        <authorList>
            <person name="Li X.-J."/>
            <person name="Feng X.-M."/>
        </authorList>
    </citation>
    <scope>NUCLEOTIDE SEQUENCE [LARGE SCALE GENOMIC DNA]</scope>
    <source>
        <strain evidence="2 3">CGMCC 4.7225</strain>
    </source>
</reference>
<keyword evidence="3" id="KW-1185">Reference proteome</keyword>
<dbReference type="GO" id="GO:0032259">
    <property type="term" value="P:methylation"/>
    <property type="evidence" value="ECO:0007669"/>
    <property type="project" value="UniProtKB-KW"/>
</dbReference>
<gene>
    <name evidence="2" type="ORF">G1H11_10280</name>
</gene>
<comment type="caution">
    <text evidence="2">The sequence shown here is derived from an EMBL/GenBank/DDBJ whole genome shotgun (WGS) entry which is preliminary data.</text>
</comment>
<dbReference type="GO" id="GO:0008168">
    <property type="term" value="F:methyltransferase activity"/>
    <property type="evidence" value="ECO:0007669"/>
    <property type="project" value="UniProtKB-KW"/>
</dbReference>
<organism evidence="2 3">
    <name type="scientific">Phytoactinopolyspora alkaliphila</name>
    <dbReference type="NCBI Taxonomy" id="1783498"/>
    <lineage>
        <taxon>Bacteria</taxon>
        <taxon>Bacillati</taxon>
        <taxon>Actinomycetota</taxon>
        <taxon>Actinomycetes</taxon>
        <taxon>Jiangellales</taxon>
        <taxon>Jiangellaceae</taxon>
        <taxon>Phytoactinopolyspora</taxon>
    </lineage>
</organism>